<evidence type="ECO:0000256" key="1">
    <source>
        <dbReference type="ARBA" id="ARBA00022679"/>
    </source>
</evidence>
<evidence type="ECO:0000313" key="4">
    <source>
        <dbReference type="EMBL" id="GGJ50532.1"/>
    </source>
</evidence>
<dbReference type="PANTHER" id="PTHR10584">
    <property type="entry name" value="SUGAR KINASE"/>
    <property type="match status" value="1"/>
</dbReference>
<sequence length="324" mass="35045">MTEFVTDPAKNVLIALGDLNWDVLAKPDSMLLPGGDTTGVMKLMGGGSAANVAAWAARVGCPTTFVGKVGKDRFGEMAEQELAAEGVKTELIWCDTQPTGVILALIDQNGQRSMLSGQGADFYLYPSELPVSALTSGRHLHLTAWSLFTDPPRAAALRAAALCERAGMTISLDPGSFQMISQMGRNDFIDLMHDIEFDILLPNRDEAHALSGKRDPQAMLKWFRHEFPNALVVLKLDREGVLIDTPQGERIQVSASHDVVVDATGAGDSFGGAFLGVYLRTGDLRLAAQCAVQAAGWVISRYGARAPFDADLRQRLERYRQLVG</sequence>
<reference evidence="5" key="1">
    <citation type="journal article" date="2019" name="Int. J. Syst. Evol. Microbiol.">
        <title>The Global Catalogue of Microorganisms (GCM) 10K type strain sequencing project: providing services to taxonomists for standard genome sequencing and annotation.</title>
        <authorList>
            <consortium name="The Broad Institute Genomics Platform"/>
            <consortium name="The Broad Institute Genome Sequencing Center for Infectious Disease"/>
            <person name="Wu L."/>
            <person name="Ma J."/>
        </authorList>
    </citation>
    <scope>NUCLEOTIDE SEQUENCE [LARGE SCALE GENOMIC DNA]</scope>
    <source>
        <strain evidence="5">JCM 14370</strain>
    </source>
</reference>
<evidence type="ECO:0000256" key="2">
    <source>
        <dbReference type="ARBA" id="ARBA00022777"/>
    </source>
</evidence>
<dbReference type="PANTHER" id="PTHR10584:SF167">
    <property type="entry name" value="PFKB DOMAIN PROTEIN"/>
    <property type="match status" value="1"/>
</dbReference>
<organism evidence="4 5">
    <name type="scientific">Deinococcus roseus</name>
    <dbReference type="NCBI Taxonomy" id="392414"/>
    <lineage>
        <taxon>Bacteria</taxon>
        <taxon>Thermotogati</taxon>
        <taxon>Deinococcota</taxon>
        <taxon>Deinococci</taxon>
        <taxon>Deinococcales</taxon>
        <taxon>Deinococcaceae</taxon>
        <taxon>Deinococcus</taxon>
    </lineage>
</organism>
<keyword evidence="1" id="KW-0808">Transferase</keyword>
<keyword evidence="2 4" id="KW-0418">Kinase</keyword>
<name>A0ABQ2D9H5_9DEIO</name>
<feature type="domain" description="Carbohydrate kinase PfkB" evidence="3">
    <location>
        <begin position="15"/>
        <end position="308"/>
    </location>
</feature>
<proteinExistence type="predicted"/>
<dbReference type="GO" id="GO:0016301">
    <property type="term" value="F:kinase activity"/>
    <property type="evidence" value="ECO:0007669"/>
    <property type="project" value="UniProtKB-KW"/>
</dbReference>
<dbReference type="InterPro" id="IPR011611">
    <property type="entry name" value="PfkB_dom"/>
</dbReference>
<protein>
    <submittedName>
        <fullName evidence="4">Carbohydrate kinase</fullName>
    </submittedName>
</protein>
<keyword evidence="5" id="KW-1185">Reference proteome</keyword>
<dbReference type="Proteomes" id="UP000632222">
    <property type="component" value="Unassembled WGS sequence"/>
</dbReference>
<gene>
    <name evidence="4" type="ORF">GCM10008938_40600</name>
</gene>
<dbReference type="InterPro" id="IPR029056">
    <property type="entry name" value="Ribokinase-like"/>
</dbReference>
<accession>A0ABQ2D9H5</accession>
<dbReference type="RefSeq" id="WP_189005976.1">
    <property type="nucleotide sequence ID" value="NZ_BMOD01000021.1"/>
</dbReference>
<dbReference type="Gene3D" id="3.40.1190.20">
    <property type="match status" value="1"/>
</dbReference>
<evidence type="ECO:0000313" key="5">
    <source>
        <dbReference type="Proteomes" id="UP000632222"/>
    </source>
</evidence>
<evidence type="ECO:0000259" key="3">
    <source>
        <dbReference type="Pfam" id="PF00294"/>
    </source>
</evidence>
<dbReference type="EMBL" id="BMOD01000021">
    <property type="protein sequence ID" value="GGJ50532.1"/>
    <property type="molecule type" value="Genomic_DNA"/>
</dbReference>
<dbReference type="Pfam" id="PF00294">
    <property type="entry name" value="PfkB"/>
    <property type="match status" value="1"/>
</dbReference>
<comment type="caution">
    <text evidence="4">The sequence shown here is derived from an EMBL/GenBank/DDBJ whole genome shotgun (WGS) entry which is preliminary data.</text>
</comment>
<dbReference type="SUPFAM" id="SSF53613">
    <property type="entry name" value="Ribokinase-like"/>
    <property type="match status" value="1"/>
</dbReference>